<dbReference type="GO" id="GO:0042742">
    <property type="term" value="P:defense response to bacterium"/>
    <property type="evidence" value="ECO:0007669"/>
    <property type="project" value="UniProtKB-KW"/>
</dbReference>
<dbReference type="Pfam" id="PF00711">
    <property type="entry name" value="Defensin_beta"/>
    <property type="match status" value="1"/>
</dbReference>
<evidence type="ECO:0000256" key="1">
    <source>
        <dbReference type="ARBA" id="ARBA00004613"/>
    </source>
</evidence>
<dbReference type="AlphaFoldDB" id="A0A2H4ZLE6"/>
<keyword evidence="5" id="KW-0211">Defensin</keyword>
<keyword evidence="6" id="KW-0044">Antibiotic</keyword>
<organism evidence="9">
    <name type="scientific">Alligator sinensis</name>
    <name type="common">Chinese alligator</name>
    <dbReference type="NCBI Taxonomy" id="38654"/>
    <lineage>
        <taxon>Eukaryota</taxon>
        <taxon>Metazoa</taxon>
        <taxon>Chordata</taxon>
        <taxon>Craniata</taxon>
        <taxon>Vertebrata</taxon>
        <taxon>Euteleostomi</taxon>
        <taxon>Archelosauria</taxon>
        <taxon>Archosauria</taxon>
        <taxon>Crocodylia</taxon>
        <taxon>Alligatoridae</taxon>
        <taxon>Alligatorinae</taxon>
        <taxon>Alligator</taxon>
    </lineage>
</organism>
<evidence type="ECO:0000256" key="6">
    <source>
        <dbReference type="ARBA" id="ARBA00023022"/>
    </source>
</evidence>
<accession>A0A2H4ZLE6</accession>
<dbReference type="GO" id="GO:0042056">
    <property type="term" value="F:chemoattractant activity"/>
    <property type="evidence" value="ECO:0007669"/>
    <property type="project" value="TreeGrafter"/>
</dbReference>
<reference evidence="9" key="2">
    <citation type="journal article" date="2018" name="Dev. Comp. Immunol.">
        <title>A crucial role of paralogous ?-defensin genes in the Chinese alligator innate immune system revealed by the first determination of a Crocodilia defensin cluster.</title>
        <authorList>
            <person name="Tang K.Y."/>
            <person name="Wang X."/>
            <person name="Wan Q.H."/>
            <person name="Fang S.G."/>
        </authorList>
    </citation>
    <scope>NUCLEOTIDE SEQUENCE</scope>
</reference>
<dbReference type="GO" id="GO:0005615">
    <property type="term" value="C:extracellular space"/>
    <property type="evidence" value="ECO:0007669"/>
    <property type="project" value="TreeGrafter"/>
</dbReference>
<keyword evidence="3" id="KW-0964">Secreted</keyword>
<dbReference type="PANTHER" id="PTHR20515:SF20">
    <property type="entry name" value="GALLINACIN-1-RELATED"/>
    <property type="match status" value="1"/>
</dbReference>
<comment type="similarity">
    <text evidence="2">Belongs to the beta-defensin family.</text>
</comment>
<dbReference type="EMBL" id="MG519850">
    <property type="protein sequence ID" value="AUG31304.1"/>
    <property type="molecule type" value="mRNA"/>
</dbReference>
<evidence type="ECO:0000259" key="8">
    <source>
        <dbReference type="Pfam" id="PF00711"/>
    </source>
</evidence>
<evidence type="ECO:0000313" key="9">
    <source>
        <dbReference type="EMBL" id="AUG31304.1"/>
    </source>
</evidence>
<feature type="chain" id="PRO_5014148136" evidence="7">
    <location>
        <begin position="21"/>
        <end position="61"/>
    </location>
</feature>
<evidence type="ECO:0000256" key="5">
    <source>
        <dbReference type="ARBA" id="ARBA00022940"/>
    </source>
</evidence>
<name>A0A2H4ZLE6_ALLSI</name>
<dbReference type="GO" id="GO:0060326">
    <property type="term" value="P:cell chemotaxis"/>
    <property type="evidence" value="ECO:0007669"/>
    <property type="project" value="TreeGrafter"/>
</dbReference>
<dbReference type="GO" id="GO:0031731">
    <property type="term" value="F:CCR6 chemokine receptor binding"/>
    <property type="evidence" value="ECO:0007669"/>
    <property type="project" value="TreeGrafter"/>
</dbReference>
<feature type="signal peptide" evidence="7">
    <location>
        <begin position="1"/>
        <end position="20"/>
    </location>
</feature>
<evidence type="ECO:0000256" key="4">
    <source>
        <dbReference type="ARBA" id="ARBA00022729"/>
    </source>
</evidence>
<evidence type="ECO:0000256" key="2">
    <source>
        <dbReference type="ARBA" id="ARBA00007371"/>
    </source>
</evidence>
<dbReference type="SUPFAM" id="SSF57392">
    <property type="entry name" value="Defensin-like"/>
    <property type="match status" value="1"/>
</dbReference>
<dbReference type="PANTHER" id="PTHR20515">
    <property type="entry name" value="BETA-DEFENSIN"/>
    <property type="match status" value="1"/>
</dbReference>
<keyword evidence="4 7" id="KW-0732">Signal</keyword>
<proteinExistence type="evidence at transcript level"/>
<evidence type="ECO:0000256" key="3">
    <source>
        <dbReference type="ARBA" id="ARBA00022525"/>
    </source>
</evidence>
<reference evidence="9" key="1">
    <citation type="submission" date="2017-11" db="EMBL/GenBank/DDBJ databases">
        <authorList>
            <person name="Han C.G."/>
        </authorList>
    </citation>
    <scope>NUCLEOTIDE SEQUENCE</scope>
</reference>
<dbReference type="InterPro" id="IPR001855">
    <property type="entry name" value="Defensin_beta-like"/>
</dbReference>
<sequence>MRVLYLLFAVSILMSQLAAGFPQIGYFHCQQNKGQCFKHICPPNTKYIGSCKQLGNCCQRV</sequence>
<keyword evidence="5" id="KW-0929">Antimicrobial</keyword>
<feature type="domain" description="Beta-defensin-like" evidence="8">
    <location>
        <begin position="28"/>
        <end position="59"/>
    </location>
</feature>
<evidence type="ECO:0000256" key="7">
    <source>
        <dbReference type="SAM" id="SignalP"/>
    </source>
</evidence>
<comment type="subcellular location">
    <subcellularLocation>
        <location evidence="1">Secreted</location>
    </subcellularLocation>
</comment>
<protein>
    <submittedName>
        <fullName evidence="9">Antimicrobial-peptide</fullName>
    </submittedName>
</protein>